<proteinExistence type="predicted"/>
<sequence length="53" mass="6024">MKWEVGNWGVGEWGDRRISTNTPKPSNPNSLKPQLSTPNPTNKLFQQTLNRVC</sequence>
<dbReference type="AlphaFoldDB" id="A0A5A5RDV2"/>
<evidence type="ECO:0000313" key="2">
    <source>
        <dbReference type="EMBL" id="GCA74673.1"/>
    </source>
</evidence>
<organism evidence="2 3">
    <name type="scientific">Microcystis aeruginosa NIES-2520</name>
    <dbReference type="NCBI Taxonomy" id="2303982"/>
    <lineage>
        <taxon>Bacteria</taxon>
        <taxon>Bacillati</taxon>
        <taxon>Cyanobacteriota</taxon>
        <taxon>Cyanophyceae</taxon>
        <taxon>Oscillatoriophycideae</taxon>
        <taxon>Chroococcales</taxon>
        <taxon>Microcystaceae</taxon>
        <taxon>Microcystis</taxon>
    </lineage>
</organism>
<evidence type="ECO:0000256" key="1">
    <source>
        <dbReference type="SAM" id="MobiDB-lite"/>
    </source>
</evidence>
<protein>
    <submittedName>
        <fullName evidence="2">Uncharacterized protein</fullName>
    </submittedName>
</protein>
<dbReference type="EMBL" id="BHVP01000020">
    <property type="protein sequence ID" value="GCA74673.1"/>
    <property type="molecule type" value="Genomic_DNA"/>
</dbReference>
<name>A0A5A5RDV2_MICAE</name>
<feature type="region of interest" description="Disordered" evidence="1">
    <location>
        <begin position="1"/>
        <end position="53"/>
    </location>
</feature>
<accession>A0A5A5RDV2</accession>
<reference evidence="2 3" key="1">
    <citation type="submission" date="2018-09" db="EMBL/GenBank/DDBJ databases">
        <title>Evolutionary history of phycoerythrin pigmentation in the water bloom-forming cyanobacterium Microcystis aeruginosa.</title>
        <authorList>
            <person name="Tanabe Y."/>
            <person name="Tanabe Y."/>
            <person name="Yamaguchi H."/>
        </authorList>
    </citation>
    <scope>NUCLEOTIDE SEQUENCE [LARGE SCALE GENOMIC DNA]</scope>
    <source>
        <strain evidence="2 3">NIES-2520</strain>
    </source>
</reference>
<feature type="compositionally biased region" description="Polar residues" evidence="1">
    <location>
        <begin position="19"/>
        <end position="53"/>
    </location>
</feature>
<gene>
    <name evidence="2" type="ORF">MiTe_01499</name>
</gene>
<dbReference type="Proteomes" id="UP000324917">
    <property type="component" value="Unassembled WGS sequence"/>
</dbReference>
<evidence type="ECO:0000313" key="3">
    <source>
        <dbReference type="Proteomes" id="UP000324917"/>
    </source>
</evidence>
<comment type="caution">
    <text evidence="2">The sequence shown here is derived from an EMBL/GenBank/DDBJ whole genome shotgun (WGS) entry which is preliminary data.</text>
</comment>